<dbReference type="AlphaFoldDB" id="A0A1B6D2W8"/>
<protein>
    <submittedName>
        <fullName evidence="2">Uncharacterized protein</fullName>
    </submittedName>
</protein>
<organism evidence="2">
    <name type="scientific">Clastoptera arizonana</name>
    <name type="common">Arizona spittle bug</name>
    <dbReference type="NCBI Taxonomy" id="38151"/>
    <lineage>
        <taxon>Eukaryota</taxon>
        <taxon>Metazoa</taxon>
        <taxon>Ecdysozoa</taxon>
        <taxon>Arthropoda</taxon>
        <taxon>Hexapoda</taxon>
        <taxon>Insecta</taxon>
        <taxon>Pterygota</taxon>
        <taxon>Neoptera</taxon>
        <taxon>Paraneoptera</taxon>
        <taxon>Hemiptera</taxon>
        <taxon>Auchenorrhyncha</taxon>
        <taxon>Cercopoidea</taxon>
        <taxon>Clastopteridae</taxon>
        <taxon>Clastoptera</taxon>
    </lineage>
</organism>
<feature type="region of interest" description="Disordered" evidence="1">
    <location>
        <begin position="28"/>
        <end position="47"/>
    </location>
</feature>
<feature type="non-terminal residue" evidence="2">
    <location>
        <position position="167"/>
    </location>
</feature>
<evidence type="ECO:0000313" key="2">
    <source>
        <dbReference type="EMBL" id="JAS20018.1"/>
    </source>
</evidence>
<reference evidence="2" key="1">
    <citation type="submission" date="2015-12" db="EMBL/GenBank/DDBJ databases">
        <title>De novo transcriptome assembly of four potential Pierce s Disease insect vectors from Arizona vineyards.</title>
        <authorList>
            <person name="Tassone E.E."/>
        </authorList>
    </citation>
    <scope>NUCLEOTIDE SEQUENCE</scope>
</reference>
<feature type="compositionally biased region" description="Basic and acidic residues" evidence="1">
    <location>
        <begin position="120"/>
        <end position="146"/>
    </location>
</feature>
<dbReference type="EMBL" id="GEDC01017280">
    <property type="protein sequence ID" value="JAS20018.1"/>
    <property type="molecule type" value="Transcribed_RNA"/>
</dbReference>
<feature type="compositionally biased region" description="Polar residues" evidence="1">
    <location>
        <begin position="77"/>
        <end position="93"/>
    </location>
</feature>
<name>A0A1B6D2W8_9HEMI</name>
<proteinExistence type="predicted"/>
<sequence length="167" mass="18648">NAVPTVVGQGIVLEPFYDHSPGEVYTIPEEEDEVSSPTSGDGVTSLRKRRLVGAYSMGNNKEEKSSQYFHSNAGELSMQSTGRNSSLYSQSLRYNAGLDKQGSLNNEHNSPKEMTNSDSLYERFQNRPGDRLHNEGVKRTETTGESRYESFLDENSELGMIMKQQQA</sequence>
<accession>A0A1B6D2W8</accession>
<gene>
    <name evidence="2" type="ORF">g.1617</name>
</gene>
<evidence type="ECO:0000256" key="1">
    <source>
        <dbReference type="SAM" id="MobiDB-lite"/>
    </source>
</evidence>
<feature type="non-terminal residue" evidence="2">
    <location>
        <position position="1"/>
    </location>
</feature>
<feature type="region of interest" description="Disordered" evidence="1">
    <location>
        <begin position="55"/>
        <end position="146"/>
    </location>
</feature>
<feature type="compositionally biased region" description="Polar residues" evidence="1">
    <location>
        <begin position="102"/>
        <end position="119"/>
    </location>
</feature>